<keyword evidence="2 4" id="KW-0808">Transferase</keyword>
<dbReference type="OrthoDB" id="66144at2759"/>
<accession>A0A5N5DBR7</accession>
<reference evidence="4 5" key="1">
    <citation type="journal article" date="2019" name="Sci. Rep.">
        <title>A multi-omics analysis of the grapevine pathogen Lasiodiplodia theobromae reveals that temperature affects the expression of virulence- and pathogenicity-related genes.</title>
        <authorList>
            <person name="Felix C."/>
            <person name="Meneses R."/>
            <person name="Goncalves M.F.M."/>
            <person name="Tilleman L."/>
            <person name="Duarte A.S."/>
            <person name="Jorrin-Novo J.V."/>
            <person name="Van de Peer Y."/>
            <person name="Deforce D."/>
            <person name="Van Nieuwerburgh F."/>
            <person name="Esteves A.C."/>
            <person name="Alves A."/>
        </authorList>
    </citation>
    <scope>NUCLEOTIDE SEQUENCE [LARGE SCALE GENOMIC DNA]</scope>
    <source>
        <strain evidence="4 5">LA-SOL3</strain>
    </source>
</reference>
<dbReference type="SUPFAM" id="SSF53335">
    <property type="entry name" value="S-adenosyl-L-methionine-dependent methyltransferases"/>
    <property type="match status" value="1"/>
</dbReference>
<dbReference type="Pfam" id="PF13649">
    <property type="entry name" value="Methyltransf_25"/>
    <property type="match status" value="1"/>
</dbReference>
<keyword evidence="1 4" id="KW-0489">Methyltransferase</keyword>
<gene>
    <name evidence="4" type="primary">tam</name>
    <name evidence="4" type="ORF">DBV05_g6122</name>
</gene>
<protein>
    <submittedName>
        <fullName evidence="4">Trans-aconitate 2-methyltransferase</fullName>
    </submittedName>
</protein>
<dbReference type="GO" id="GO:0032259">
    <property type="term" value="P:methylation"/>
    <property type="evidence" value="ECO:0007669"/>
    <property type="project" value="UniProtKB-KW"/>
</dbReference>
<evidence type="ECO:0000256" key="2">
    <source>
        <dbReference type="ARBA" id="ARBA00022679"/>
    </source>
</evidence>
<dbReference type="Proteomes" id="UP000325902">
    <property type="component" value="Unassembled WGS sequence"/>
</dbReference>
<sequence>MSSSSSAPTTLDWNAANYLRFADERTRPARDLLAAIPPLPSSSSSSSSSPRIIDLGCGPANSTALLAERYGDAAARITGVDSSPNMLDKARKVLPSATFVEGDLRTYEPAADDGPVDLFFTNAALHWLPDAELLPAIKRWVSGHLKSSGGVFAMQVPDNVREPSHMLMAETAKELGMAEVGRSPFPEPRVLVEELLPLCERVDVWHTVYNHRLEKGAEGVLDWFRESGLRPYLEGLEEGEERKRFERVYLEKVREAYPPLKDGSVLLRFPRLFLVCVKK</sequence>
<name>A0A5N5DBR7_9PEZI</name>
<dbReference type="InterPro" id="IPR041698">
    <property type="entry name" value="Methyltransf_25"/>
</dbReference>
<evidence type="ECO:0000259" key="3">
    <source>
        <dbReference type="Pfam" id="PF13649"/>
    </source>
</evidence>
<evidence type="ECO:0000256" key="1">
    <source>
        <dbReference type="ARBA" id="ARBA00022603"/>
    </source>
</evidence>
<organism evidence="4 5">
    <name type="scientific">Lasiodiplodia theobromae</name>
    <dbReference type="NCBI Taxonomy" id="45133"/>
    <lineage>
        <taxon>Eukaryota</taxon>
        <taxon>Fungi</taxon>
        <taxon>Dikarya</taxon>
        <taxon>Ascomycota</taxon>
        <taxon>Pezizomycotina</taxon>
        <taxon>Dothideomycetes</taxon>
        <taxon>Dothideomycetes incertae sedis</taxon>
        <taxon>Botryosphaeriales</taxon>
        <taxon>Botryosphaeriaceae</taxon>
        <taxon>Lasiodiplodia</taxon>
    </lineage>
</organism>
<dbReference type="Gene3D" id="3.40.50.150">
    <property type="entry name" value="Vaccinia Virus protein VP39"/>
    <property type="match status" value="1"/>
</dbReference>
<evidence type="ECO:0000313" key="5">
    <source>
        <dbReference type="Proteomes" id="UP000325902"/>
    </source>
</evidence>
<dbReference type="PANTHER" id="PTHR43861:SF1">
    <property type="entry name" value="TRANS-ACONITATE 2-METHYLTRANSFERASE"/>
    <property type="match status" value="1"/>
</dbReference>
<comment type="caution">
    <text evidence="4">The sequence shown here is derived from an EMBL/GenBank/DDBJ whole genome shotgun (WGS) entry which is preliminary data.</text>
</comment>
<dbReference type="InterPro" id="IPR029063">
    <property type="entry name" value="SAM-dependent_MTases_sf"/>
</dbReference>
<dbReference type="EMBL" id="VCHE01000035">
    <property type="protein sequence ID" value="KAB2575179.1"/>
    <property type="molecule type" value="Genomic_DNA"/>
</dbReference>
<dbReference type="CDD" id="cd02440">
    <property type="entry name" value="AdoMet_MTases"/>
    <property type="match status" value="1"/>
</dbReference>
<evidence type="ECO:0000313" key="4">
    <source>
        <dbReference type="EMBL" id="KAB2575179.1"/>
    </source>
</evidence>
<keyword evidence="5" id="KW-1185">Reference proteome</keyword>
<dbReference type="Gene3D" id="1.10.150.290">
    <property type="entry name" value="S-adenosyl-L-methionine-dependent methyltransferases"/>
    <property type="match status" value="1"/>
</dbReference>
<dbReference type="AlphaFoldDB" id="A0A5N5DBR7"/>
<proteinExistence type="predicted"/>
<dbReference type="PANTHER" id="PTHR43861">
    <property type="entry name" value="TRANS-ACONITATE 2-METHYLTRANSFERASE-RELATED"/>
    <property type="match status" value="1"/>
</dbReference>
<dbReference type="GO" id="GO:0030798">
    <property type="term" value="F:trans-aconitate 2-methyltransferase activity"/>
    <property type="evidence" value="ECO:0007669"/>
    <property type="project" value="InterPro"/>
</dbReference>
<feature type="domain" description="Methyltransferase" evidence="3">
    <location>
        <begin position="52"/>
        <end position="141"/>
    </location>
</feature>
<dbReference type="InterPro" id="IPR023149">
    <property type="entry name" value="Trans_acon_MeTrfase_C"/>
</dbReference>